<proteinExistence type="predicted"/>
<sequence>MLVTISCSKARRRMRRLLVLMAQGHIFVITKNGREMCQLMGATPRKNRNEDVRFRSGTVPIASALIGQRAMTLSVGNEQTNVDPGP</sequence>
<protein>
    <recommendedName>
        <fullName evidence="3">Type II toxin-antitoxin system prevent-host-death family antitoxin</fullName>
    </recommendedName>
</protein>
<reference evidence="1 2" key="1">
    <citation type="journal article" date="2019" name="Environ. Microbiol.">
        <title>Species interactions and distinct microbial communities in high Arctic permafrost affected cryosols are associated with the CH4 and CO2 gas fluxes.</title>
        <authorList>
            <person name="Altshuler I."/>
            <person name="Hamel J."/>
            <person name="Turney S."/>
            <person name="Magnuson E."/>
            <person name="Levesque R."/>
            <person name="Greer C."/>
            <person name="Whyte L.G."/>
        </authorList>
    </citation>
    <scope>NUCLEOTIDE SEQUENCE [LARGE SCALE GENOMIC DNA]</scope>
    <source>
        <strain evidence="1 2">E3</strain>
    </source>
</reference>
<evidence type="ECO:0000313" key="2">
    <source>
        <dbReference type="Proteomes" id="UP000317933"/>
    </source>
</evidence>
<evidence type="ECO:0000313" key="1">
    <source>
        <dbReference type="EMBL" id="TPG75886.1"/>
    </source>
</evidence>
<dbReference type="AlphaFoldDB" id="A0A502HR83"/>
<name>A0A502HR83_9PSED</name>
<accession>A0A502HR83</accession>
<dbReference type="Proteomes" id="UP000317933">
    <property type="component" value="Unassembled WGS sequence"/>
</dbReference>
<organism evidence="1 2">
    <name type="scientific">Pseudomonas arsenicoxydans</name>
    <dbReference type="NCBI Taxonomy" id="702115"/>
    <lineage>
        <taxon>Bacteria</taxon>
        <taxon>Pseudomonadati</taxon>
        <taxon>Pseudomonadota</taxon>
        <taxon>Gammaproteobacteria</taxon>
        <taxon>Pseudomonadales</taxon>
        <taxon>Pseudomonadaceae</taxon>
        <taxon>Pseudomonas</taxon>
    </lineage>
</organism>
<evidence type="ECO:0008006" key="3">
    <source>
        <dbReference type="Google" id="ProtNLM"/>
    </source>
</evidence>
<dbReference type="EMBL" id="RCZE01000009">
    <property type="protein sequence ID" value="TPG75886.1"/>
    <property type="molecule type" value="Genomic_DNA"/>
</dbReference>
<comment type="caution">
    <text evidence="1">The sequence shown here is derived from an EMBL/GenBank/DDBJ whole genome shotgun (WGS) entry which is preliminary data.</text>
</comment>
<gene>
    <name evidence="1" type="ORF">EAH78_20370</name>
</gene>